<dbReference type="PANTHER" id="PTHR24062">
    <property type="entry name" value="VOMERONASAL TYPE-1 RECEPTOR"/>
    <property type="match status" value="1"/>
</dbReference>
<dbReference type="SUPFAM" id="SSF81321">
    <property type="entry name" value="Family A G protein-coupled receptor-like"/>
    <property type="match status" value="1"/>
</dbReference>
<evidence type="ECO:0000256" key="6">
    <source>
        <dbReference type="ARBA" id="ARBA00022989"/>
    </source>
</evidence>
<dbReference type="Pfam" id="PF03402">
    <property type="entry name" value="V1R"/>
    <property type="match status" value="1"/>
</dbReference>
<keyword evidence="13" id="KW-1185">Reference proteome</keyword>
<dbReference type="Gene3D" id="1.20.1070.10">
    <property type="entry name" value="Rhodopsin 7-helix transmembrane proteins"/>
    <property type="match status" value="1"/>
</dbReference>
<evidence type="ECO:0000256" key="2">
    <source>
        <dbReference type="ARBA" id="ARBA00010663"/>
    </source>
</evidence>
<comment type="subcellular location">
    <subcellularLocation>
        <location evidence="1 11">Cell membrane</location>
        <topology evidence="1 11">Multi-pass membrane protein</topology>
    </subcellularLocation>
</comment>
<proteinExistence type="inferred from homology"/>
<evidence type="ECO:0000256" key="11">
    <source>
        <dbReference type="RuleBase" id="RU364061"/>
    </source>
</evidence>
<keyword evidence="9 11" id="KW-0675">Receptor</keyword>
<feature type="domain" description="G-protein coupled receptors family 1 profile" evidence="12">
    <location>
        <begin position="18"/>
        <end position="242"/>
    </location>
</feature>
<feature type="transmembrane region" description="Helical" evidence="11">
    <location>
        <begin position="232"/>
        <end position="254"/>
    </location>
</feature>
<comment type="similarity">
    <text evidence="2 11">Belongs to the G-protein coupled receptor 1 family.</text>
</comment>
<feature type="transmembrane region" description="Helical" evidence="11">
    <location>
        <begin position="40"/>
        <end position="68"/>
    </location>
</feature>
<keyword evidence="10 11" id="KW-0807">Transducer</keyword>
<keyword evidence="5 11" id="KW-0812">Transmembrane</keyword>
<feature type="transmembrane region" description="Helical" evidence="11">
    <location>
        <begin position="182"/>
        <end position="201"/>
    </location>
</feature>
<evidence type="ECO:0000256" key="4">
    <source>
        <dbReference type="ARBA" id="ARBA00022507"/>
    </source>
</evidence>
<evidence type="ECO:0000256" key="10">
    <source>
        <dbReference type="ARBA" id="ARBA00023224"/>
    </source>
</evidence>
<keyword evidence="4 11" id="KW-0589">Pheromone response</keyword>
<feature type="transmembrane region" description="Helical" evidence="11">
    <location>
        <begin position="80"/>
        <end position="102"/>
    </location>
</feature>
<dbReference type="PRINTS" id="PR01534">
    <property type="entry name" value="VOMERONASL1R"/>
</dbReference>
<gene>
    <name evidence="14" type="primary">LOC103117167</name>
</gene>
<dbReference type="InterPro" id="IPR004072">
    <property type="entry name" value="Vmron_rcpt_1"/>
</dbReference>
<evidence type="ECO:0000259" key="12">
    <source>
        <dbReference type="PROSITE" id="PS50262"/>
    </source>
</evidence>
<evidence type="ECO:0000256" key="5">
    <source>
        <dbReference type="ARBA" id="ARBA00022692"/>
    </source>
</evidence>
<evidence type="ECO:0000313" key="13">
    <source>
        <dbReference type="Proteomes" id="UP001652624"/>
    </source>
</evidence>
<sequence>MYQVFFFFLSLFVIGFIGNIVLLVLLFNTFFFQPHGKKPIYLIVIHLTLANILTITLTGIPEIIYFFGIRNIMGDISCKIVIYFHRVCRGLSLCCTSFMSLFQAVKIAPSNSRWAWLKPRISSFIFPAFTLFWIANLLIYFRVILSVGAPYNTTNLEQVYNLKYCMGADPDKLQRMGIQLGMAIRDFLCMFLMIWTSMYMVKLLFMHQKTVQHVHSASLSPRPSHETKATHTIVALVSCFVFLNCTSCCLNIYLSQVHHIQGLENITSYVSSFYPAMYACLMIRNKVRGARW</sequence>
<feature type="transmembrane region" description="Helical" evidence="11">
    <location>
        <begin position="6"/>
        <end position="28"/>
    </location>
</feature>
<keyword evidence="7 11" id="KW-0297">G-protein coupled receptor</keyword>
<dbReference type="PROSITE" id="PS50262">
    <property type="entry name" value="G_PROTEIN_RECEP_F1_2"/>
    <property type="match status" value="1"/>
</dbReference>
<dbReference type="RefSeq" id="XP_060052899.1">
    <property type="nucleotide sequence ID" value="XM_060196916.1"/>
</dbReference>
<name>A0ABM3XVR0_ERIEU</name>
<accession>A0ABM3XVR0</accession>
<dbReference type="InterPro" id="IPR017452">
    <property type="entry name" value="GPCR_Rhodpsn_7TM"/>
</dbReference>
<keyword evidence="8 11" id="KW-0472">Membrane</keyword>
<dbReference type="GeneID" id="103117167"/>
<evidence type="ECO:0000256" key="8">
    <source>
        <dbReference type="ARBA" id="ARBA00023136"/>
    </source>
</evidence>
<feature type="transmembrane region" description="Helical" evidence="11">
    <location>
        <begin position="123"/>
        <end position="145"/>
    </location>
</feature>
<evidence type="ECO:0000256" key="7">
    <source>
        <dbReference type="ARBA" id="ARBA00023040"/>
    </source>
</evidence>
<dbReference type="Proteomes" id="UP001652624">
    <property type="component" value="Chromosome 9"/>
</dbReference>
<evidence type="ECO:0000256" key="1">
    <source>
        <dbReference type="ARBA" id="ARBA00004651"/>
    </source>
</evidence>
<evidence type="ECO:0000256" key="3">
    <source>
        <dbReference type="ARBA" id="ARBA00022475"/>
    </source>
</evidence>
<keyword evidence="6 11" id="KW-1133">Transmembrane helix</keyword>
<evidence type="ECO:0000256" key="9">
    <source>
        <dbReference type="ARBA" id="ARBA00023170"/>
    </source>
</evidence>
<protein>
    <recommendedName>
        <fullName evidence="11">Vomeronasal type-1 receptor</fullName>
    </recommendedName>
</protein>
<keyword evidence="3 11" id="KW-1003">Cell membrane</keyword>
<reference evidence="14" key="1">
    <citation type="submission" date="2025-08" db="UniProtKB">
        <authorList>
            <consortium name="RefSeq"/>
        </authorList>
    </citation>
    <scope>IDENTIFICATION</scope>
</reference>
<evidence type="ECO:0000313" key="14">
    <source>
        <dbReference type="RefSeq" id="XP_060052899.1"/>
    </source>
</evidence>
<organism evidence="13 14">
    <name type="scientific">Erinaceus europaeus</name>
    <name type="common">Western European hedgehog</name>
    <dbReference type="NCBI Taxonomy" id="9365"/>
    <lineage>
        <taxon>Eukaryota</taxon>
        <taxon>Metazoa</taxon>
        <taxon>Chordata</taxon>
        <taxon>Craniata</taxon>
        <taxon>Vertebrata</taxon>
        <taxon>Euteleostomi</taxon>
        <taxon>Mammalia</taxon>
        <taxon>Eutheria</taxon>
        <taxon>Laurasiatheria</taxon>
        <taxon>Eulipotyphla</taxon>
        <taxon>Erinaceidae</taxon>
        <taxon>Erinaceinae</taxon>
        <taxon>Erinaceus</taxon>
    </lineage>
</organism>